<dbReference type="AlphaFoldDB" id="A0A7Y9LNK8"/>
<proteinExistence type="inferred from homology"/>
<keyword evidence="4" id="KW-1185">Reference proteome</keyword>
<comment type="caution">
    <text evidence="3">The sequence shown here is derived from an EMBL/GenBank/DDBJ whole genome shotgun (WGS) entry which is preliminary data.</text>
</comment>
<gene>
    <name evidence="3" type="ORF">FHW18_005388</name>
</gene>
<evidence type="ECO:0000313" key="4">
    <source>
        <dbReference type="Proteomes" id="UP000542125"/>
    </source>
</evidence>
<dbReference type="PANTHER" id="PTHR42928">
    <property type="entry name" value="TRICARBOXYLATE-BINDING PROTEIN"/>
    <property type="match status" value="1"/>
</dbReference>
<dbReference type="EMBL" id="JACBYR010000003">
    <property type="protein sequence ID" value="NYE86069.1"/>
    <property type="molecule type" value="Genomic_DNA"/>
</dbReference>
<accession>A0A7Y9LNK8</accession>
<dbReference type="Gene3D" id="3.40.190.150">
    <property type="entry name" value="Bordetella uptake gene, domain 1"/>
    <property type="match status" value="1"/>
</dbReference>
<sequence>MHHTTLRALSVVAGLIASLAANGVSAQAFPTKPIVLVNPYAAGGPADLIARALAKDLATELGQSVVVENKPGAGASIGAGFVARAEPDGYTLLLGTAAAHVVTPLIQKVPYDGIQDFAFVALAPTQPNLLVVHPDVKATNVKELIALAKASPGKLNYGSSGAGTSPHLGGEMLKLTAKIDLVHIPYGGAAPALTDLVAGRLQAAVMNLSGELPYVKAGKLRALAYASTKRSPLLPDVPTFAEVGLGGAESSSWYTVAAPKGTPAPVVDKINKAIATVYQHAEFRKLMDAQGAEVTAMSPEETTRFVKDDAKRTVDLIKSANLKLE</sequence>
<dbReference type="InterPro" id="IPR005064">
    <property type="entry name" value="BUG"/>
</dbReference>
<name>A0A7Y9LNK8_9BURK</name>
<feature type="chain" id="PRO_5031500345" evidence="2">
    <location>
        <begin position="27"/>
        <end position="325"/>
    </location>
</feature>
<dbReference type="Gene3D" id="3.40.190.10">
    <property type="entry name" value="Periplasmic binding protein-like II"/>
    <property type="match status" value="1"/>
</dbReference>
<reference evidence="3 4" key="1">
    <citation type="submission" date="2020-07" db="EMBL/GenBank/DDBJ databases">
        <title>Genomic Encyclopedia of Type Strains, Phase IV (KMG-V): Genome sequencing to study the core and pangenomes of soil and plant-associated prokaryotes.</title>
        <authorList>
            <person name="Whitman W."/>
        </authorList>
    </citation>
    <scope>NUCLEOTIDE SEQUENCE [LARGE SCALE GENOMIC DNA]</scope>
    <source>
        <strain evidence="3 4">SAS40</strain>
    </source>
</reference>
<comment type="similarity">
    <text evidence="1">Belongs to the UPF0065 (bug) family.</text>
</comment>
<evidence type="ECO:0000256" key="1">
    <source>
        <dbReference type="ARBA" id="ARBA00006987"/>
    </source>
</evidence>
<dbReference type="SUPFAM" id="SSF53850">
    <property type="entry name" value="Periplasmic binding protein-like II"/>
    <property type="match status" value="1"/>
</dbReference>
<evidence type="ECO:0000256" key="2">
    <source>
        <dbReference type="SAM" id="SignalP"/>
    </source>
</evidence>
<dbReference type="CDD" id="cd07012">
    <property type="entry name" value="PBP2_Bug_TTT"/>
    <property type="match status" value="1"/>
</dbReference>
<dbReference type="Pfam" id="PF03401">
    <property type="entry name" value="TctC"/>
    <property type="match status" value="1"/>
</dbReference>
<keyword evidence="2" id="KW-0732">Signal</keyword>
<dbReference type="PIRSF" id="PIRSF017082">
    <property type="entry name" value="YflP"/>
    <property type="match status" value="1"/>
</dbReference>
<evidence type="ECO:0000313" key="3">
    <source>
        <dbReference type="EMBL" id="NYE86069.1"/>
    </source>
</evidence>
<organism evidence="3 4">
    <name type="scientific">Pigmentiphaga litoralis</name>
    <dbReference type="NCBI Taxonomy" id="516702"/>
    <lineage>
        <taxon>Bacteria</taxon>
        <taxon>Pseudomonadati</taxon>
        <taxon>Pseudomonadota</taxon>
        <taxon>Betaproteobacteria</taxon>
        <taxon>Burkholderiales</taxon>
        <taxon>Alcaligenaceae</taxon>
        <taxon>Pigmentiphaga</taxon>
    </lineage>
</organism>
<feature type="signal peptide" evidence="2">
    <location>
        <begin position="1"/>
        <end position="26"/>
    </location>
</feature>
<dbReference type="RefSeq" id="WP_179590734.1">
    <property type="nucleotide sequence ID" value="NZ_JACBYR010000003.1"/>
</dbReference>
<dbReference type="InterPro" id="IPR042100">
    <property type="entry name" value="Bug_dom1"/>
</dbReference>
<dbReference type="PANTHER" id="PTHR42928:SF5">
    <property type="entry name" value="BLR1237 PROTEIN"/>
    <property type="match status" value="1"/>
</dbReference>
<dbReference type="Proteomes" id="UP000542125">
    <property type="component" value="Unassembled WGS sequence"/>
</dbReference>
<protein>
    <submittedName>
        <fullName evidence="3">Tripartite-type tricarboxylate transporter receptor subunit TctC</fullName>
    </submittedName>
</protein>
<keyword evidence="3" id="KW-0675">Receptor</keyword>